<dbReference type="AlphaFoldDB" id="A0AA35XL13"/>
<feature type="region of interest" description="Disordered" evidence="1">
    <location>
        <begin position="28"/>
        <end position="57"/>
    </location>
</feature>
<evidence type="ECO:0000313" key="2">
    <source>
        <dbReference type="EMBL" id="CAI8056035.1"/>
    </source>
</evidence>
<sequence>MIKVSDHSDDLLRTFTVALILSPCSMSSGARNTVIGSRGSPEKPIRSVRPSPEWIRV</sequence>
<organism evidence="2 3">
    <name type="scientific">Geodia barretti</name>
    <name type="common">Barrett's horny sponge</name>
    <dbReference type="NCBI Taxonomy" id="519541"/>
    <lineage>
        <taxon>Eukaryota</taxon>
        <taxon>Metazoa</taxon>
        <taxon>Porifera</taxon>
        <taxon>Demospongiae</taxon>
        <taxon>Heteroscleromorpha</taxon>
        <taxon>Tetractinellida</taxon>
        <taxon>Astrophorina</taxon>
        <taxon>Geodiidae</taxon>
        <taxon>Geodia</taxon>
    </lineage>
</organism>
<dbReference type="EMBL" id="CASHTH010004317">
    <property type="protein sequence ID" value="CAI8056035.1"/>
    <property type="molecule type" value="Genomic_DNA"/>
</dbReference>
<evidence type="ECO:0000256" key="1">
    <source>
        <dbReference type="SAM" id="MobiDB-lite"/>
    </source>
</evidence>
<dbReference type="Proteomes" id="UP001174909">
    <property type="component" value="Unassembled WGS sequence"/>
</dbReference>
<gene>
    <name evidence="2" type="ORF">GBAR_LOCUS30530</name>
</gene>
<keyword evidence="3" id="KW-1185">Reference proteome</keyword>
<protein>
    <submittedName>
        <fullName evidence="2">Uncharacterized protein</fullName>
    </submittedName>
</protein>
<accession>A0AA35XL13</accession>
<comment type="caution">
    <text evidence="2">The sequence shown here is derived from an EMBL/GenBank/DDBJ whole genome shotgun (WGS) entry which is preliminary data.</text>
</comment>
<evidence type="ECO:0000313" key="3">
    <source>
        <dbReference type="Proteomes" id="UP001174909"/>
    </source>
</evidence>
<reference evidence="2" key="1">
    <citation type="submission" date="2023-03" db="EMBL/GenBank/DDBJ databases">
        <authorList>
            <person name="Steffen K."/>
            <person name="Cardenas P."/>
        </authorList>
    </citation>
    <scope>NUCLEOTIDE SEQUENCE</scope>
</reference>
<name>A0AA35XL13_GEOBA</name>
<proteinExistence type="predicted"/>